<dbReference type="GO" id="GO:0005886">
    <property type="term" value="C:plasma membrane"/>
    <property type="evidence" value="ECO:0007669"/>
    <property type="project" value="UniProtKB-SubCell"/>
</dbReference>
<sequence>MQGVDIFAAVIIGIAAGWIAERVLNRRLGLFMNLIVGVVGSFVGAFLVRSLHIPFSGFFGSLIVSTLGAIVLLAFLSLAPRK</sequence>
<dbReference type="RefSeq" id="WP_369059577.1">
    <property type="nucleotide sequence ID" value="NZ_CP158375.1"/>
</dbReference>
<evidence type="ECO:0000256" key="7">
    <source>
        <dbReference type="SAM" id="Phobius"/>
    </source>
</evidence>
<evidence type="ECO:0000256" key="6">
    <source>
        <dbReference type="ARBA" id="ARBA00023136"/>
    </source>
</evidence>
<feature type="transmembrane region" description="Helical" evidence="7">
    <location>
        <begin position="6"/>
        <end position="24"/>
    </location>
</feature>
<organism evidence="8">
    <name type="scientific">Caulobacter sp. 73W</name>
    <dbReference type="NCBI Taxonomy" id="3161137"/>
    <lineage>
        <taxon>Bacteria</taxon>
        <taxon>Pseudomonadati</taxon>
        <taxon>Pseudomonadota</taxon>
        <taxon>Alphaproteobacteria</taxon>
        <taxon>Caulobacterales</taxon>
        <taxon>Caulobacteraceae</taxon>
        <taxon>Caulobacter</taxon>
    </lineage>
</organism>
<keyword evidence="6 7" id="KW-0472">Membrane</keyword>
<dbReference type="EMBL" id="CP158375">
    <property type="protein sequence ID" value="XDO96737.1"/>
    <property type="molecule type" value="Genomic_DNA"/>
</dbReference>
<comment type="similarity">
    <text evidence="2">Belongs to the UPF0410 family.</text>
</comment>
<gene>
    <name evidence="8" type="ORF">ABOZ73_18540</name>
</gene>
<accession>A0AB39KS91</accession>
<feature type="transmembrane region" description="Helical" evidence="7">
    <location>
        <begin position="31"/>
        <end position="52"/>
    </location>
</feature>
<evidence type="ECO:0000256" key="5">
    <source>
        <dbReference type="ARBA" id="ARBA00022989"/>
    </source>
</evidence>
<evidence type="ECO:0000256" key="4">
    <source>
        <dbReference type="ARBA" id="ARBA00022692"/>
    </source>
</evidence>
<feature type="transmembrane region" description="Helical" evidence="7">
    <location>
        <begin position="58"/>
        <end position="79"/>
    </location>
</feature>
<dbReference type="AlphaFoldDB" id="A0AB39KS91"/>
<evidence type="ECO:0000256" key="1">
    <source>
        <dbReference type="ARBA" id="ARBA00004651"/>
    </source>
</evidence>
<evidence type="ECO:0000313" key="8">
    <source>
        <dbReference type="EMBL" id="XDO96737.1"/>
    </source>
</evidence>
<evidence type="ECO:0000256" key="2">
    <source>
        <dbReference type="ARBA" id="ARBA00011006"/>
    </source>
</evidence>
<protein>
    <submittedName>
        <fullName evidence="8">GlsB/YeaQ/YmgE family stress response membrane protein</fullName>
    </submittedName>
</protein>
<evidence type="ECO:0000256" key="3">
    <source>
        <dbReference type="ARBA" id="ARBA00022475"/>
    </source>
</evidence>
<name>A0AB39KS91_9CAUL</name>
<comment type="subcellular location">
    <subcellularLocation>
        <location evidence="1">Cell membrane</location>
        <topology evidence="1">Multi-pass membrane protein</topology>
    </subcellularLocation>
</comment>
<dbReference type="Pfam" id="PF04226">
    <property type="entry name" value="Transgly_assoc"/>
    <property type="match status" value="1"/>
</dbReference>
<reference evidence="8" key="1">
    <citation type="submission" date="2024-06" db="EMBL/GenBank/DDBJ databases">
        <title>Caulobacter inopinatus, sp. nov.</title>
        <authorList>
            <person name="Donachie S.P."/>
        </authorList>
    </citation>
    <scope>NUCLEOTIDE SEQUENCE</scope>
    <source>
        <strain evidence="8">73W</strain>
    </source>
</reference>
<dbReference type="InterPro" id="IPR007341">
    <property type="entry name" value="Transgly_assoc"/>
</dbReference>
<dbReference type="PANTHER" id="PTHR33884:SF3">
    <property type="entry name" value="UPF0410 PROTEIN YMGE"/>
    <property type="match status" value="1"/>
</dbReference>
<keyword evidence="4 7" id="KW-0812">Transmembrane</keyword>
<keyword evidence="3" id="KW-1003">Cell membrane</keyword>
<keyword evidence="5 7" id="KW-1133">Transmembrane helix</keyword>
<dbReference type="PANTHER" id="PTHR33884">
    <property type="entry name" value="UPF0410 PROTEIN YMGE"/>
    <property type="match status" value="1"/>
</dbReference>
<proteinExistence type="inferred from homology"/>